<dbReference type="GO" id="GO:0004190">
    <property type="term" value="F:aspartic-type endopeptidase activity"/>
    <property type="evidence" value="ECO:0007669"/>
    <property type="project" value="UniProtKB-KW"/>
</dbReference>
<dbReference type="OrthoDB" id="123918at2759"/>
<feature type="compositionally biased region" description="Polar residues" evidence="3">
    <location>
        <begin position="216"/>
        <end position="225"/>
    </location>
</feature>
<dbReference type="InterPro" id="IPR043502">
    <property type="entry name" value="DNA/RNA_pol_sf"/>
</dbReference>
<feature type="domain" description="Retrovirus-related Pol polyprotein from transposon TNT 1-94-like beta-barrel" evidence="5">
    <location>
        <begin position="671"/>
        <end position="750"/>
    </location>
</feature>
<evidence type="ECO:0000313" key="6">
    <source>
        <dbReference type="EMBL" id="OQR85104.1"/>
    </source>
</evidence>
<dbReference type="Pfam" id="PF22936">
    <property type="entry name" value="Pol_BBD"/>
    <property type="match status" value="1"/>
</dbReference>
<name>A0A1V9YH81_ACHHY</name>
<keyword evidence="2" id="KW-0175">Coiled coil</keyword>
<evidence type="ECO:0000256" key="3">
    <source>
        <dbReference type="SAM" id="MobiDB-lite"/>
    </source>
</evidence>
<feature type="domain" description="Reverse transcriptase Ty1/copia-type" evidence="4">
    <location>
        <begin position="1146"/>
        <end position="1387"/>
    </location>
</feature>
<feature type="region of interest" description="Disordered" evidence="3">
    <location>
        <begin position="72"/>
        <end position="226"/>
    </location>
</feature>
<accession>A0A1V9YH81</accession>
<evidence type="ECO:0000256" key="1">
    <source>
        <dbReference type="ARBA" id="ARBA00022750"/>
    </source>
</evidence>
<organism evidence="6 7">
    <name type="scientific">Achlya hypogyna</name>
    <name type="common">Oomycete</name>
    <name type="synonym">Protoachlya hypogyna</name>
    <dbReference type="NCBI Taxonomy" id="1202772"/>
    <lineage>
        <taxon>Eukaryota</taxon>
        <taxon>Sar</taxon>
        <taxon>Stramenopiles</taxon>
        <taxon>Oomycota</taxon>
        <taxon>Saprolegniomycetes</taxon>
        <taxon>Saprolegniales</taxon>
        <taxon>Achlyaceae</taxon>
        <taxon>Achlya</taxon>
    </lineage>
</organism>
<dbReference type="CDD" id="cd09272">
    <property type="entry name" value="RNase_HI_RT_Ty1"/>
    <property type="match status" value="1"/>
</dbReference>
<dbReference type="Pfam" id="PF07727">
    <property type="entry name" value="RVT_2"/>
    <property type="match status" value="1"/>
</dbReference>
<evidence type="ECO:0000313" key="7">
    <source>
        <dbReference type="Proteomes" id="UP000243579"/>
    </source>
</evidence>
<feature type="region of interest" description="Disordered" evidence="3">
    <location>
        <begin position="326"/>
        <end position="361"/>
    </location>
</feature>
<feature type="compositionally biased region" description="Basic and acidic residues" evidence="3">
    <location>
        <begin position="76"/>
        <end position="85"/>
    </location>
</feature>
<evidence type="ECO:0000256" key="2">
    <source>
        <dbReference type="SAM" id="Coils"/>
    </source>
</evidence>
<dbReference type="PANTHER" id="PTHR11439:SF483">
    <property type="entry name" value="PEPTIDE SYNTHASE GLIP-LIKE, PUTATIVE (AFU_ORTHOLOGUE AFUA_3G12920)-RELATED"/>
    <property type="match status" value="1"/>
</dbReference>
<evidence type="ECO:0000259" key="5">
    <source>
        <dbReference type="Pfam" id="PF22936"/>
    </source>
</evidence>
<feature type="region of interest" description="Disordered" evidence="3">
    <location>
        <begin position="603"/>
        <end position="629"/>
    </location>
</feature>
<feature type="region of interest" description="Disordered" evidence="3">
    <location>
        <begin position="1"/>
        <end position="32"/>
    </location>
</feature>
<dbReference type="SUPFAM" id="SSF56672">
    <property type="entry name" value="DNA/RNA polymerases"/>
    <property type="match status" value="1"/>
</dbReference>
<feature type="coiled-coil region" evidence="2">
    <location>
        <begin position="240"/>
        <end position="299"/>
    </location>
</feature>
<proteinExistence type="predicted"/>
<dbReference type="STRING" id="1202772.A0A1V9YH81"/>
<feature type="compositionally biased region" description="Polar residues" evidence="3">
    <location>
        <begin position="604"/>
        <end position="617"/>
    </location>
</feature>
<dbReference type="Proteomes" id="UP000243579">
    <property type="component" value="Unassembled WGS sequence"/>
</dbReference>
<dbReference type="InterPro" id="IPR013103">
    <property type="entry name" value="RVT_2"/>
</dbReference>
<reference evidence="6 7" key="1">
    <citation type="journal article" date="2014" name="Genome Biol. Evol.">
        <title>The secreted proteins of Achlya hypogyna and Thraustotheca clavata identify the ancestral oomycete secretome and reveal gene acquisitions by horizontal gene transfer.</title>
        <authorList>
            <person name="Misner I."/>
            <person name="Blouin N."/>
            <person name="Leonard G."/>
            <person name="Richards T.A."/>
            <person name="Lane C.E."/>
        </authorList>
    </citation>
    <scope>NUCLEOTIDE SEQUENCE [LARGE SCALE GENOMIC DNA]</scope>
    <source>
        <strain evidence="6 7">ATCC 48635</strain>
    </source>
</reference>
<feature type="compositionally biased region" description="Polar residues" evidence="3">
    <location>
        <begin position="100"/>
        <end position="115"/>
    </location>
</feature>
<keyword evidence="1" id="KW-0378">Hydrolase</keyword>
<feature type="compositionally biased region" description="Low complexity" evidence="3">
    <location>
        <begin position="618"/>
        <end position="629"/>
    </location>
</feature>
<keyword evidence="1" id="KW-0064">Aspartyl protease</keyword>
<feature type="compositionally biased region" description="Pro residues" evidence="3">
    <location>
        <begin position="339"/>
        <end position="358"/>
    </location>
</feature>
<keyword evidence="1" id="KW-0645">Protease</keyword>
<dbReference type="InterPro" id="IPR054722">
    <property type="entry name" value="PolX-like_BBD"/>
</dbReference>
<dbReference type="PANTHER" id="PTHR11439">
    <property type="entry name" value="GAG-POL-RELATED RETROTRANSPOSON"/>
    <property type="match status" value="1"/>
</dbReference>
<keyword evidence="7" id="KW-1185">Reference proteome</keyword>
<protein>
    <submittedName>
        <fullName evidence="6">Retrovirus-related Pol polyprotein from transposon TNT 1-94</fullName>
    </submittedName>
</protein>
<dbReference type="EMBL" id="JNBR01001816">
    <property type="protein sequence ID" value="OQR85104.1"/>
    <property type="molecule type" value="Genomic_DNA"/>
</dbReference>
<evidence type="ECO:0000259" key="4">
    <source>
        <dbReference type="Pfam" id="PF07727"/>
    </source>
</evidence>
<gene>
    <name evidence="6" type="ORF">ACHHYP_12276</name>
</gene>
<feature type="compositionally biased region" description="Basic and acidic residues" evidence="3">
    <location>
        <begin position="117"/>
        <end position="163"/>
    </location>
</feature>
<comment type="caution">
    <text evidence="6">The sequence shown here is derived from an EMBL/GenBank/DDBJ whole genome shotgun (WGS) entry which is preliminary data.</text>
</comment>
<sequence>MSEPDGPGALTSERGRDANGQPRTGACQSAEKYAVATEFSTAQPVTTATSRGTDQKNIWLLTMTYQRSCKCTAETEPPKKADSLRSPRFPASTIDKASAKATQQIEAPVQTQCMTTEGKEYTLETPEQARRRVRERLDTKRELRQGRARARSLDIEEKTELHRIQIAASAPNPFGSSSKRKPAAQPSYARRGSLREPMSNPATVTPSGAPTPPRTAPNSPATDVATQLRDLEHRMRQLFEAQLNQQKASYEAYIQEQQQQHAEDQHRSREALRTALDRAEKAQDAVERSFQEAQAARAAATAAQQAAAAQAAQRTAAEAAYTQRPHIPTPTWNQWGAPAPQPSNPATPAPTTPSPIGPRAPDLKRFKVEKFTGTEAYPGLGCNFSKWHRSFVDAVNRDVAFYESTWSDLHLYHALKASLGQAVLLHVDTHEDSWRAMYPVYGYEQLRQHLARDYSTHLTHDAMIARLLEPKRKALTWQEHAQFMRHIQREVGASNQLMVDLFCKYASPEHAVTLIAHVCDKDKNHPATLDSAVNTLIALTGTGSGYTPSKKINHGRAMAAAVAAVVDAKEVVVAVAVAEVAETQAATNKVETSSAMLASDLDTGGNNAHCSTSSKSHAQPAAPAPATANQVANNASLEERINFAMLTIAEDADNNTGEANTAIPMRPSATWLLDSGCTHHLVNDPSVLHDPTPSNLRISVANKQQTTAQLKGKVLLRLHDTGHTMTLGEAHFVPNLSYNLISTSELDEKGATLAISNGKCDIRFGPHLITTSHKSGKLWPLQCTAQHVSAVTSVATATPASPTETPPATSMLVHEPQGTLQEWHTRLGHINKAAIIRMAEQADPKRMQVTRTARDLAEPCLDCAVGKQGRSKQPRIDTSASAPTDEIGAVISSDCAGKISPADRFGNRYFVNYVDHGSGYTAVFPIRKKSHQEKTAAMFIAMFEKQFNVKVKTFRYQTYLRNRVPSKANVGYKSPIEVLTGRQPAVDHVLAFGSVCTVHTPPKSKGIVRRAEVGRILGVNPTTKAYDIWVPRMSCVVTSKDVQNIGPPRSPNKVYAETLTDTFQRLTMKTPHESITKVLETHQAKTPGPRRSDRLTEHMTATGGEAQVVMATTIKEPRNPREALAGPQAKEWETAMQAEIDNLIQNGTWELVAKPVGVNIVGHKWVYKIKFDNVGEVERFKARLVAQGFSQRYGVDFTETFSPVIRQPSVRVLLVLAAILDVPVLHLDVPQAYVKAKLDTTVYMSVPALVPGDPNTQALLLKKSLYGLKQSGRMWHEDINATLLTLGYQKSQLDPCLYHKWTAGGITLIGLYVDDIIALTQDKTHLQSTTRALEDKYQVKTLGPVSRCLGINVHRSKSGMFLEQSNLVAELLVKHNMIDCHPQSTPIAVEHHMYDDGGPSDVTPSEMREIVGSLLWLASCTRPDIAFATNLMTRFLNTPNEHHGRQIRRVLRYLKATRSCGLELMPQRSTEIAVDIYTDADWAGDRATRRSTSGCIIKINGAPVHWFAKQQATVALSTMEAEYVAASIATQEAIWLRQLLKELRLVDADAPANLWCDNQSALKSMGNQTTTNRSKHIDIRYNYVREAIQNGNITTHYCKSDEMPADGLTKVLSAECLDRARSQLHVCAAEESKVMKELAAGVQL</sequence>